<name>A0ABQ4GZI3_9ACTN</name>
<dbReference type="PROSITE" id="PS51176">
    <property type="entry name" value="PDH_ADH"/>
    <property type="match status" value="1"/>
</dbReference>
<proteinExistence type="inferred from homology"/>
<dbReference type="RefSeq" id="WP_204052624.1">
    <property type="nucleotide sequence ID" value="NZ_BOOF01000061.1"/>
</dbReference>
<dbReference type="Proteomes" id="UP000660454">
    <property type="component" value="Unassembled WGS sequence"/>
</dbReference>
<reference evidence="4 5" key="1">
    <citation type="submission" date="2021-01" db="EMBL/GenBank/DDBJ databases">
        <title>Whole genome shotgun sequence of Microbispora siamensis NBRC 104113.</title>
        <authorList>
            <person name="Komaki H."/>
            <person name="Tamura T."/>
        </authorList>
    </citation>
    <scope>NUCLEOTIDE SEQUENCE [LARGE SCALE GENOMIC DNA]</scope>
    <source>
        <strain evidence="4 5">NBRC 104113</strain>
    </source>
</reference>
<sequence length="296" mass="30060">MSASLRRVLVLGCGLIGTSVALALRAAGVHVHLADRDLRAVQHAERLGAGLPHRPGDPAADVVVVATPPSAVPRVLRDAQARGLGAVYTDVASTKGRLLAEAEAAGCDLATYVPGHPLAGGESSGPAAARGSLFAGRSWALCPHPATSPKTLAAVAELVRLCGAETVLLPATAHDRVAAAVSHVPHLVSSALAARFADADETTLSLVGQGLRDVTRIAGGASGLWRDILEQNADAVATVLEQLVEDLAMAAAALRGRGGAAGDPPTDPLTDLLVRGNRGRELIVRARAAKVESLAA</sequence>
<gene>
    <name evidence="4" type="ORF">Msi02_76650</name>
</gene>
<dbReference type="SUPFAM" id="SSF51735">
    <property type="entry name" value="NAD(P)-binding Rossmann-fold domains"/>
    <property type="match status" value="1"/>
</dbReference>
<comment type="caution">
    <text evidence="4">The sequence shown here is derived from an EMBL/GenBank/DDBJ whole genome shotgun (WGS) entry which is preliminary data.</text>
</comment>
<dbReference type="SUPFAM" id="SSF48179">
    <property type="entry name" value="6-phosphogluconate dehydrogenase C-terminal domain-like"/>
    <property type="match status" value="1"/>
</dbReference>
<dbReference type="PANTHER" id="PTHR21363">
    <property type="entry name" value="PREPHENATE DEHYDROGENASE"/>
    <property type="match status" value="1"/>
</dbReference>
<feature type="domain" description="Prephenate/arogenate dehydrogenase" evidence="3">
    <location>
        <begin position="6"/>
        <end position="291"/>
    </location>
</feature>
<dbReference type="Pfam" id="PF20463">
    <property type="entry name" value="PDH_C"/>
    <property type="match status" value="1"/>
</dbReference>
<dbReference type="EMBL" id="BOOF01000061">
    <property type="protein sequence ID" value="GIH66848.1"/>
    <property type="molecule type" value="Genomic_DNA"/>
</dbReference>
<comment type="similarity">
    <text evidence="1">Belongs to the prephenate/arogenate dehydrogenase family.</text>
</comment>
<keyword evidence="2" id="KW-0560">Oxidoreductase</keyword>
<evidence type="ECO:0000256" key="2">
    <source>
        <dbReference type="ARBA" id="ARBA00023002"/>
    </source>
</evidence>
<evidence type="ECO:0000313" key="5">
    <source>
        <dbReference type="Proteomes" id="UP000660454"/>
    </source>
</evidence>
<accession>A0ABQ4GZI3</accession>
<dbReference type="Gene3D" id="1.10.3660.10">
    <property type="entry name" value="6-phosphogluconate dehydrogenase C-terminal like domain"/>
    <property type="match status" value="1"/>
</dbReference>
<dbReference type="InterPro" id="IPR046825">
    <property type="entry name" value="PDH_C"/>
</dbReference>
<dbReference type="Gene3D" id="3.40.50.720">
    <property type="entry name" value="NAD(P)-binding Rossmann-like Domain"/>
    <property type="match status" value="1"/>
</dbReference>
<keyword evidence="5" id="KW-1185">Reference proteome</keyword>
<evidence type="ECO:0000313" key="4">
    <source>
        <dbReference type="EMBL" id="GIH66848.1"/>
    </source>
</evidence>
<organism evidence="4 5">
    <name type="scientific">Microbispora siamensis</name>
    <dbReference type="NCBI Taxonomy" id="564413"/>
    <lineage>
        <taxon>Bacteria</taxon>
        <taxon>Bacillati</taxon>
        <taxon>Actinomycetota</taxon>
        <taxon>Actinomycetes</taxon>
        <taxon>Streptosporangiales</taxon>
        <taxon>Streptosporangiaceae</taxon>
        <taxon>Microbispora</taxon>
    </lineage>
</organism>
<dbReference type="PANTHER" id="PTHR21363:SF0">
    <property type="entry name" value="PREPHENATE DEHYDROGENASE [NADP(+)]"/>
    <property type="match status" value="1"/>
</dbReference>
<evidence type="ECO:0000256" key="1">
    <source>
        <dbReference type="ARBA" id="ARBA00007964"/>
    </source>
</evidence>
<evidence type="ECO:0000259" key="3">
    <source>
        <dbReference type="PROSITE" id="PS51176"/>
    </source>
</evidence>
<dbReference type="InterPro" id="IPR036291">
    <property type="entry name" value="NAD(P)-bd_dom_sf"/>
</dbReference>
<protein>
    <submittedName>
        <fullName evidence="4">Prephenate dehydrogenase</fullName>
    </submittedName>
</protein>
<dbReference type="Pfam" id="PF02153">
    <property type="entry name" value="PDH_N"/>
    <property type="match status" value="1"/>
</dbReference>
<dbReference type="InterPro" id="IPR003099">
    <property type="entry name" value="Prephen_DH"/>
</dbReference>
<dbReference type="InterPro" id="IPR050812">
    <property type="entry name" value="Preph/Arog_dehydrog"/>
</dbReference>
<dbReference type="NCBIfam" id="NF005112">
    <property type="entry name" value="PRK06545.2-4"/>
    <property type="match status" value="1"/>
</dbReference>
<dbReference type="InterPro" id="IPR008927">
    <property type="entry name" value="6-PGluconate_DH-like_C_sf"/>
</dbReference>
<dbReference type="InterPro" id="IPR046826">
    <property type="entry name" value="PDH_N"/>
</dbReference>